<feature type="signal peptide" evidence="1">
    <location>
        <begin position="1"/>
        <end position="21"/>
    </location>
</feature>
<organism evidence="2 3">
    <name type="scientific">Psychroflexus aurantiacus</name>
    <dbReference type="NCBI Taxonomy" id="2709310"/>
    <lineage>
        <taxon>Bacteria</taxon>
        <taxon>Pseudomonadati</taxon>
        <taxon>Bacteroidota</taxon>
        <taxon>Flavobacteriia</taxon>
        <taxon>Flavobacteriales</taxon>
        <taxon>Flavobacteriaceae</taxon>
        <taxon>Psychroflexus</taxon>
    </lineage>
</organism>
<proteinExistence type="predicted"/>
<comment type="caution">
    <text evidence="2">The sequence shown here is derived from an EMBL/GenBank/DDBJ whole genome shotgun (WGS) entry which is preliminary data.</text>
</comment>
<keyword evidence="3" id="KW-1185">Reference proteome</keyword>
<dbReference type="AlphaFoldDB" id="A0A6B3R1V3"/>
<dbReference type="RefSeq" id="WP_164004757.1">
    <property type="nucleotide sequence ID" value="NZ_JAAIKD010000004.1"/>
</dbReference>
<dbReference type="Proteomes" id="UP000478505">
    <property type="component" value="Unassembled WGS sequence"/>
</dbReference>
<evidence type="ECO:0008006" key="4">
    <source>
        <dbReference type="Google" id="ProtNLM"/>
    </source>
</evidence>
<evidence type="ECO:0000256" key="1">
    <source>
        <dbReference type="SAM" id="SignalP"/>
    </source>
</evidence>
<evidence type="ECO:0000313" key="3">
    <source>
        <dbReference type="Proteomes" id="UP000478505"/>
    </source>
</evidence>
<reference evidence="2 3" key="1">
    <citation type="submission" date="2020-02" db="EMBL/GenBank/DDBJ databases">
        <title>Flavobacteriaceae Psychroflexus bacterium YR1-1, complete genome.</title>
        <authorList>
            <person name="Li Y."/>
            <person name="Wu S."/>
        </authorList>
    </citation>
    <scope>NUCLEOTIDE SEQUENCE [LARGE SCALE GENOMIC DNA]</scope>
    <source>
        <strain evidence="2 3">YR1-1</strain>
    </source>
</reference>
<dbReference type="EMBL" id="JAAIKD010000004">
    <property type="protein sequence ID" value="NEV94028.1"/>
    <property type="molecule type" value="Genomic_DNA"/>
</dbReference>
<keyword evidence="1" id="KW-0732">Signal</keyword>
<evidence type="ECO:0000313" key="2">
    <source>
        <dbReference type="EMBL" id="NEV94028.1"/>
    </source>
</evidence>
<name>A0A6B3R1V3_9FLAO</name>
<accession>A0A6B3R1V3</accession>
<gene>
    <name evidence="2" type="ORF">G3567_07700</name>
</gene>
<protein>
    <recommendedName>
        <fullName evidence="4">Sensor of ECF-type sigma factor</fullName>
    </recommendedName>
</protein>
<feature type="chain" id="PRO_5025429178" description="Sensor of ECF-type sigma factor" evidence="1">
    <location>
        <begin position="22"/>
        <end position="148"/>
    </location>
</feature>
<sequence>MSKKTIFLILFTFIFSFYGKAQDTEGDKIEQLKIAFFTKELDLTASEAKRFWPVYNEHNNRYDKLRSEEWAQIKSRLNTIKNLNQTEAEKLLEDYMAYKQARVDYRVDFVNDLKEVISAKQIMMLKKAEYDFHKKLLKQYRSDKSSKD</sequence>